<dbReference type="InterPro" id="IPR004088">
    <property type="entry name" value="KH_dom_type_1"/>
</dbReference>
<dbReference type="STRING" id="29172.A0A0D8XIM1"/>
<dbReference type="Pfam" id="PF00013">
    <property type="entry name" value="KH_1"/>
    <property type="match status" value="1"/>
</dbReference>
<evidence type="ECO:0000313" key="3">
    <source>
        <dbReference type="EMBL" id="KJH42161.1"/>
    </source>
</evidence>
<keyword evidence="4" id="KW-1185">Reference proteome</keyword>
<dbReference type="GO" id="GO:0003723">
    <property type="term" value="F:RNA binding"/>
    <property type="evidence" value="ECO:0007669"/>
    <property type="project" value="UniProtKB-UniRule"/>
</dbReference>
<dbReference type="AlphaFoldDB" id="A0A0D8XIM1"/>
<evidence type="ECO:0000256" key="1">
    <source>
        <dbReference type="PROSITE-ProRule" id="PRU00117"/>
    </source>
</evidence>
<reference evidence="3 4" key="1">
    <citation type="submission" date="2013-11" db="EMBL/GenBank/DDBJ databases">
        <title>Draft genome of the bovine lungworm Dictyocaulus viviparus.</title>
        <authorList>
            <person name="Mitreva M."/>
        </authorList>
    </citation>
    <scope>NUCLEOTIDE SEQUENCE [LARGE SCALE GENOMIC DNA]</scope>
    <source>
        <strain evidence="3 4">HannoverDv2000</strain>
    </source>
</reference>
<protein>
    <submittedName>
        <fullName evidence="3">KH domain protein</fullName>
    </submittedName>
</protein>
<reference evidence="4" key="2">
    <citation type="journal article" date="2016" name="Sci. Rep.">
        <title>Dictyocaulus viviparus genome, variome and transcriptome elucidate lungworm biology and support future intervention.</title>
        <authorList>
            <person name="McNulty S.N."/>
            <person name="Strube C."/>
            <person name="Rosa B.A."/>
            <person name="Martin J.C."/>
            <person name="Tyagi R."/>
            <person name="Choi Y.J."/>
            <person name="Wang Q."/>
            <person name="Hallsworth Pepin K."/>
            <person name="Zhang X."/>
            <person name="Ozersky P."/>
            <person name="Wilson R.K."/>
            <person name="Sternberg P.W."/>
            <person name="Gasser R.B."/>
            <person name="Mitreva M."/>
        </authorList>
    </citation>
    <scope>NUCLEOTIDE SEQUENCE [LARGE SCALE GENOMIC DNA]</scope>
    <source>
        <strain evidence="4">HannoverDv2000</strain>
    </source>
</reference>
<gene>
    <name evidence="3" type="ORF">DICVIV_11849</name>
</gene>
<proteinExistence type="predicted"/>
<evidence type="ECO:0000259" key="2">
    <source>
        <dbReference type="Pfam" id="PF00013"/>
    </source>
</evidence>
<accession>A0A0D8XIM1</accession>
<dbReference type="InterPro" id="IPR036612">
    <property type="entry name" value="KH_dom_type_1_sf"/>
</dbReference>
<dbReference type="SUPFAM" id="SSF54791">
    <property type="entry name" value="Eukaryotic type KH-domain (KH-domain type I)"/>
    <property type="match status" value="1"/>
</dbReference>
<dbReference type="OrthoDB" id="9995375at2759"/>
<dbReference type="EMBL" id="KN716701">
    <property type="protein sequence ID" value="KJH42161.1"/>
    <property type="molecule type" value="Genomic_DNA"/>
</dbReference>
<organism evidence="3 4">
    <name type="scientific">Dictyocaulus viviparus</name>
    <name type="common">Bovine lungworm</name>
    <dbReference type="NCBI Taxonomy" id="29172"/>
    <lineage>
        <taxon>Eukaryota</taxon>
        <taxon>Metazoa</taxon>
        <taxon>Ecdysozoa</taxon>
        <taxon>Nematoda</taxon>
        <taxon>Chromadorea</taxon>
        <taxon>Rhabditida</taxon>
        <taxon>Rhabditina</taxon>
        <taxon>Rhabditomorpha</taxon>
        <taxon>Strongyloidea</taxon>
        <taxon>Metastrongylidae</taxon>
        <taxon>Dictyocaulus</taxon>
    </lineage>
</organism>
<dbReference type="PROSITE" id="PS50084">
    <property type="entry name" value="KH_TYPE_1"/>
    <property type="match status" value="1"/>
</dbReference>
<keyword evidence="1" id="KW-0694">RNA-binding</keyword>
<feature type="domain" description="K Homology" evidence="2">
    <location>
        <begin position="46"/>
        <end position="87"/>
    </location>
</feature>
<sequence length="128" mass="14371">MEVMKGKDKHDIKVRLTGQPNAITIAKLEICELAIKILRRSFCHCVRIPSGAIPSIIGRHGNKINNIRNMTDVKVNVGDKEDDGSFHAIVTAMIMIKECVDNIGIKTSGYERSDRKFFDKINDIIDDC</sequence>
<dbReference type="Proteomes" id="UP000053766">
    <property type="component" value="Unassembled WGS sequence"/>
</dbReference>
<name>A0A0D8XIM1_DICVI</name>
<dbReference type="Gene3D" id="3.30.310.210">
    <property type="match status" value="1"/>
</dbReference>
<evidence type="ECO:0000313" key="4">
    <source>
        <dbReference type="Proteomes" id="UP000053766"/>
    </source>
</evidence>